<keyword evidence="3" id="KW-1185">Reference proteome</keyword>
<feature type="domain" description="4Fe4S-binding SPASM" evidence="1">
    <location>
        <begin position="14"/>
        <end position="58"/>
    </location>
</feature>
<name>A0A1E5GY84_9ENTE</name>
<evidence type="ECO:0000259" key="1">
    <source>
        <dbReference type="Pfam" id="PF13186"/>
    </source>
</evidence>
<dbReference type="OrthoDB" id="2184389at2"/>
<accession>A0A1E5GY84</accession>
<reference evidence="3" key="1">
    <citation type="submission" date="2016-09" db="EMBL/GenBank/DDBJ databases">
        <authorList>
            <person name="Gulvik C.A."/>
        </authorList>
    </citation>
    <scope>NUCLEOTIDE SEQUENCE [LARGE SCALE GENOMIC DNA]</scope>
    <source>
        <strain evidence="3">LMG 8895</strain>
    </source>
</reference>
<gene>
    <name evidence="2" type="ORF">BCR25_18110</name>
</gene>
<proteinExistence type="predicted"/>
<dbReference type="EMBL" id="MIJY01000011">
    <property type="protein sequence ID" value="OEG17626.1"/>
    <property type="molecule type" value="Genomic_DNA"/>
</dbReference>
<dbReference type="InterPro" id="IPR023885">
    <property type="entry name" value="4Fe4S-binding_SPASM_dom"/>
</dbReference>
<dbReference type="RefSeq" id="WP_069662962.1">
    <property type="nucleotide sequence ID" value="NZ_JBHUJJ010000001.1"/>
</dbReference>
<dbReference type="Pfam" id="PF13186">
    <property type="entry name" value="SPASM"/>
    <property type="match status" value="1"/>
</dbReference>
<dbReference type="Proteomes" id="UP000095094">
    <property type="component" value="Unassembled WGS sequence"/>
</dbReference>
<sequence>MAGYKTLKNQPNMMVTPCAMMQLNIGNLKRESFKTILIKSFKLFSKLAFPDSKQCSTCSEENYYKGYISEAIIRKDSVSVCNWKVK</sequence>
<evidence type="ECO:0000313" key="2">
    <source>
        <dbReference type="EMBL" id="OEG17626.1"/>
    </source>
</evidence>
<comment type="caution">
    <text evidence="2">The sequence shown here is derived from an EMBL/GenBank/DDBJ whole genome shotgun (WGS) entry which is preliminary data.</text>
</comment>
<organism evidence="2 3">
    <name type="scientific">Enterococcus termitis</name>
    <dbReference type="NCBI Taxonomy" id="332950"/>
    <lineage>
        <taxon>Bacteria</taxon>
        <taxon>Bacillati</taxon>
        <taxon>Bacillota</taxon>
        <taxon>Bacilli</taxon>
        <taxon>Lactobacillales</taxon>
        <taxon>Enterococcaceae</taxon>
        <taxon>Enterococcus</taxon>
    </lineage>
</organism>
<dbReference type="AlphaFoldDB" id="A0A1E5GY84"/>
<evidence type="ECO:0000313" key="3">
    <source>
        <dbReference type="Proteomes" id="UP000095094"/>
    </source>
</evidence>
<protein>
    <recommendedName>
        <fullName evidence="1">4Fe4S-binding SPASM domain-containing protein</fullName>
    </recommendedName>
</protein>